<proteinExistence type="predicted"/>
<dbReference type="PROSITE" id="PS51257">
    <property type="entry name" value="PROKAR_LIPOPROTEIN"/>
    <property type="match status" value="1"/>
</dbReference>
<dbReference type="EMBL" id="JAEPBH010000005">
    <property type="protein sequence ID" value="MBK4714322.1"/>
    <property type="molecule type" value="Genomic_DNA"/>
</dbReference>
<dbReference type="PANTHER" id="PTHR32347">
    <property type="entry name" value="EFFLUX SYSTEM COMPONENT YKNX-RELATED"/>
    <property type="match status" value="1"/>
</dbReference>
<sequence length="321" mass="35891">MKLLKKKLTLVALSGVLAGCYGPDAPDFSGYVNGEFIYLSHSATERVEDILVTRGSRVSRGQELVVMESFTVENSRDVARKNYEAELATLRNLQSGERPEELAITRSQLERATAAARLAKNQMERYQKLYATQVISGAEWDNVKQDYAQKQAQVKELTSQLKAQKLPARSQQLKNQQSRVEQAKLQLDKARWDSQQNTIVAPQDALVYDIIYRRGERPGAGRPIISLLPPENIKVRFFVPEKRLGEVSVGQKVSFTCDGCQNAITGSINYISPQAEYAPPVIYSTSRREKLLFLVEAVPEQASISLLKPGQPVDVRLAAHE</sequence>
<dbReference type="InterPro" id="IPR050465">
    <property type="entry name" value="UPF0194_transport"/>
</dbReference>
<reference evidence="4" key="1">
    <citation type="submission" date="2021-01" db="EMBL/GenBank/DDBJ databases">
        <title>Intestinitalea alba gen. nov., sp. nov., a novel genus of the family Enterobacteriaceae, isolated from the gut of the plastic-eating mealworm Tenebrio molitor L.</title>
        <authorList>
            <person name="Yang Y."/>
        </authorList>
    </citation>
    <scope>NUCLEOTIDE SEQUENCE</scope>
    <source>
        <strain evidence="4">BIT-L3</strain>
    </source>
</reference>
<dbReference type="SUPFAM" id="SSF111369">
    <property type="entry name" value="HlyD-like secretion proteins"/>
    <property type="match status" value="1"/>
</dbReference>
<dbReference type="Proteomes" id="UP000659047">
    <property type="component" value="Unassembled WGS sequence"/>
</dbReference>
<protein>
    <submittedName>
        <fullName evidence="4">HlyD family efflux transporter periplasmic adaptor subunit</fullName>
    </submittedName>
</protein>
<accession>A0A8K0V094</accession>
<dbReference type="AlphaFoldDB" id="A0A8K0V094"/>
<feature type="domain" description="YbhG-like alpha-helical hairpin" evidence="3">
    <location>
        <begin position="88"/>
        <end position="190"/>
    </location>
</feature>
<evidence type="ECO:0000313" key="4">
    <source>
        <dbReference type="EMBL" id="MBK4714322.1"/>
    </source>
</evidence>
<dbReference type="Gene3D" id="2.40.30.170">
    <property type="match status" value="1"/>
</dbReference>
<evidence type="ECO:0000256" key="2">
    <source>
        <dbReference type="ARBA" id="ARBA00023054"/>
    </source>
</evidence>
<keyword evidence="5" id="KW-1185">Reference proteome</keyword>
<comment type="subcellular location">
    <subcellularLocation>
        <location evidence="1">Cell envelope</location>
    </subcellularLocation>
</comment>
<gene>
    <name evidence="4" type="ORF">JJB97_03010</name>
</gene>
<keyword evidence="2" id="KW-0175">Coiled coil</keyword>
<dbReference type="PRINTS" id="PR01490">
    <property type="entry name" value="RTXTOXIND"/>
</dbReference>
<dbReference type="Gene3D" id="1.10.287.470">
    <property type="entry name" value="Helix hairpin bin"/>
    <property type="match status" value="1"/>
</dbReference>
<evidence type="ECO:0000313" key="5">
    <source>
        <dbReference type="Proteomes" id="UP000659047"/>
    </source>
</evidence>
<comment type="caution">
    <text evidence="4">The sequence shown here is derived from an EMBL/GenBank/DDBJ whole genome shotgun (WGS) entry which is preliminary data.</text>
</comment>
<dbReference type="PANTHER" id="PTHR32347:SF23">
    <property type="entry name" value="BLL5650 PROTEIN"/>
    <property type="match status" value="1"/>
</dbReference>
<evidence type="ECO:0000256" key="1">
    <source>
        <dbReference type="ARBA" id="ARBA00004196"/>
    </source>
</evidence>
<dbReference type="Pfam" id="PF25881">
    <property type="entry name" value="HH_YBHG"/>
    <property type="match status" value="1"/>
</dbReference>
<evidence type="ECO:0000259" key="3">
    <source>
        <dbReference type="Pfam" id="PF25881"/>
    </source>
</evidence>
<dbReference type="GO" id="GO:0030313">
    <property type="term" value="C:cell envelope"/>
    <property type="evidence" value="ECO:0007669"/>
    <property type="project" value="UniProtKB-SubCell"/>
</dbReference>
<dbReference type="InterPro" id="IPR059052">
    <property type="entry name" value="HH_YbhG-like"/>
</dbReference>
<name>A0A8K0V094_9ENTR</name>
<organism evidence="4 5">
    <name type="scientific">Tenebrionibacter intestinalis</name>
    <dbReference type="NCBI Taxonomy" id="2799638"/>
    <lineage>
        <taxon>Bacteria</taxon>
        <taxon>Pseudomonadati</taxon>
        <taxon>Pseudomonadota</taxon>
        <taxon>Gammaproteobacteria</taxon>
        <taxon>Enterobacterales</taxon>
        <taxon>Enterobacteriaceae</taxon>
        <taxon>Tenebrionibacter/Tenebrionicola group</taxon>
        <taxon>Tenebrionibacter</taxon>
    </lineage>
</organism>